<feature type="domain" description="NF-kappa-B-activating protein C-terminal" evidence="3">
    <location>
        <begin position="236"/>
        <end position="334"/>
    </location>
</feature>
<dbReference type="InterPro" id="IPR009269">
    <property type="entry name" value="NKAP_C"/>
</dbReference>
<evidence type="ECO:0000256" key="2">
    <source>
        <dbReference type="SAM" id="MobiDB-lite"/>
    </source>
</evidence>
<feature type="compositionally biased region" description="Basic and acidic residues" evidence="2">
    <location>
        <begin position="30"/>
        <end position="58"/>
    </location>
</feature>
<name>A0A7S3MH57_9STRA</name>
<feature type="compositionally biased region" description="Low complexity" evidence="2">
    <location>
        <begin position="132"/>
        <end position="145"/>
    </location>
</feature>
<organism evidence="4">
    <name type="scientific">Spumella elongata</name>
    <dbReference type="NCBI Taxonomy" id="89044"/>
    <lineage>
        <taxon>Eukaryota</taxon>
        <taxon>Sar</taxon>
        <taxon>Stramenopiles</taxon>
        <taxon>Ochrophyta</taxon>
        <taxon>Chrysophyceae</taxon>
        <taxon>Chromulinales</taxon>
        <taxon>Chromulinaceae</taxon>
        <taxon>Spumella</taxon>
    </lineage>
</organism>
<reference evidence="4" key="1">
    <citation type="submission" date="2021-01" db="EMBL/GenBank/DDBJ databases">
        <authorList>
            <person name="Corre E."/>
            <person name="Pelletier E."/>
            <person name="Niang G."/>
            <person name="Scheremetjew M."/>
            <person name="Finn R."/>
            <person name="Kale V."/>
            <person name="Holt S."/>
            <person name="Cochrane G."/>
            <person name="Meng A."/>
            <person name="Brown T."/>
            <person name="Cohen L."/>
        </authorList>
    </citation>
    <scope>NUCLEOTIDE SEQUENCE</scope>
    <source>
        <strain evidence="4">CCAP 955/1</strain>
    </source>
</reference>
<dbReference type="PANTHER" id="PTHR13087">
    <property type="entry name" value="NF-KAPPA B ACTIVATING PROTEIN"/>
    <property type="match status" value="1"/>
</dbReference>
<feature type="compositionally biased region" description="Basic residues" evidence="2">
    <location>
        <begin position="87"/>
        <end position="129"/>
    </location>
</feature>
<dbReference type="EMBL" id="HBIC01060180">
    <property type="protein sequence ID" value="CAE0302024.1"/>
    <property type="molecule type" value="Transcribed_RNA"/>
</dbReference>
<dbReference type="InterPro" id="IPR040466">
    <property type="entry name" value="NKAP"/>
</dbReference>
<proteinExistence type="inferred from homology"/>
<feature type="compositionally biased region" description="Low complexity" evidence="2">
    <location>
        <begin position="59"/>
        <end position="83"/>
    </location>
</feature>
<dbReference type="AlphaFoldDB" id="A0A7S3MH57"/>
<sequence length="347" mass="37729">MKVSVWARSPSPPAKKSKDAAKAASAKPVEASKKDVKDEFGRDAVAKKEEVKAKKEMVKSSSESSSDSSSSSSSDSSSESSDSSADRRKKSSSKKKKASSKHHSKSKKSSKKSKSKGKSKSRKHSKRRRDSSSSSDSSSDSSSSDSDSEHASKKRKSSSSRTESKPSLDAPVGGNFDEFDKDEMSRFRMEVQGGKAARSAGASGGNGYDSESDDDQDFGPMPMVQPKEYGEDKRLNYGGALLPGEGDAIAMYVQQNMRIPRRGEIGWKGDEIEGLENQGFVMSGSRHARMNAVRLRKENQVYSAEEKRALALITFEEKQQKENKVVGDFRAMLTKQAAGNGEISMED</sequence>
<dbReference type="GO" id="GO:0003682">
    <property type="term" value="F:chromatin binding"/>
    <property type="evidence" value="ECO:0007669"/>
    <property type="project" value="InterPro"/>
</dbReference>
<comment type="similarity">
    <text evidence="1">Belongs to the NKAP family.</text>
</comment>
<evidence type="ECO:0000256" key="1">
    <source>
        <dbReference type="ARBA" id="ARBA00009313"/>
    </source>
</evidence>
<accession>A0A7S3MH57</accession>
<evidence type="ECO:0000313" key="4">
    <source>
        <dbReference type="EMBL" id="CAE0302024.1"/>
    </source>
</evidence>
<dbReference type="GO" id="GO:0005634">
    <property type="term" value="C:nucleus"/>
    <property type="evidence" value="ECO:0007669"/>
    <property type="project" value="TreeGrafter"/>
</dbReference>
<evidence type="ECO:0000259" key="3">
    <source>
        <dbReference type="Pfam" id="PF06047"/>
    </source>
</evidence>
<dbReference type="PANTHER" id="PTHR13087:SF0">
    <property type="entry name" value="NFKB ACTIVATING PROTEIN LIKE"/>
    <property type="match status" value="1"/>
</dbReference>
<dbReference type="Pfam" id="PF06047">
    <property type="entry name" value="Nkap_C"/>
    <property type="match status" value="1"/>
</dbReference>
<gene>
    <name evidence="4" type="ORF">SELO1098_LOCUS30880</name>
</gene>
<feature type="region of interest" description="Disordered" evidence="2">
    <location>
        <begin position="1"/>
        <end position="227"/>
    </location>
</feature>
<protein>
    <recommendedName>
        <fullName evidence="3">NF-kappa-B-activating protein C-terminal domain-containing protein</fullName>
    </recommendedName>
</protein>
<dbReference type="GO" id="GO:0010468">
    <property type="term" value="P:regulation of gene expression"/>
    <property type="evidence" value="ECO:0007669"/>
    <property type="project" value="TreeGrafter"/>
</dbReference>